<dbReference type="GO" id="GO:0004479">
    <property type="term" value="F:methionyl-tRNA formyltransferase activity"/>
    <property type="evidence" value="ECO:0007669"/>
    <property type="project" value="UniProtKB-UniRule"/>
</dbReference>
<dbReference type="SUPFAM" id="SSF53328">
    <property type="entry name" value="Formyltransferase"/>
    <property type="match status" value="1"/>
</dbReference>
<dbReference type="GO" id="GO:0005829">
    <property type="term" value="C:cytosol"/>
    <property type="evidence" value="ECO:0007669"/>
    <property type="project" value="TreeGrafter"/>
</dbReference>
<dbReference type="InterPro" id="IPR005794">
    <property type="entry name" value="Fmt"/>
</dbReference>
<organism evidence="11 12">
    <name type="scientific">Porphyromonas gingivicanis</name>
    <dbReference type="NCBI Taxonomy" id="266762"/>
    <lineage>
        <taxon>Bacteria</taxon>
        <taxon>Pseudomonadati</taxon>
        <taxon>Bacteroidota</taxon>
        <taxon>Bacteroidia</taxon>
        <taxon>Bacteroidales</taxon>
        <taxon>Porphyromonadaceae</taxon>
        <taxon>Porphyromonas</taxon>
    </lineage>
</organism>
<dbReference type="InterPro" id="IPR005793">
    <property type="entry name" value="Formyl_trans_C"/>
</dbReference>
<dbReference type="Pfam" id="PF02911">
    <property type="entry name" value="Formyl_trans_C"/>
    <property type="match status" value="1"/>
</dbReference>
<dbReference type="PANTHER" id="PTHR11138">
    <property type="entry name" value="METHIONYL-TRNA FORMYLTRANSFERASE"/>
    <property type="match status" value="1"/>
</dbReference>
<dbReference type="RefSeq" id="WP_036883481.1">
    <property type="nucleotide sequence ID" value="NZ_JQZW01000008.1"/>
</dbReference>
<evidence type="ECO:0000256" key="1">
    <source>
        <dbReference type="ARBA" id="ARBA00002606"/>
    </source>
</evidence>
<gene>
    <name evidence="8" type="primary">fmt</name>
    <name evidence="11" type="ORF">HQ36_03520</name>
</gene>
<dbReference type="InterPro" id="IPR037022">
    <property type="entry name" value="Formyl_trans_C_sf"/>
</dbReference>
<comment type="caution">
    <text evidence="11">The sequence shown here is derived from an EMBL/GenBank/DDBJ whole genome shotgun (WGS) entry which is preliminary data.</text>
</comment>
<dbReference type="Proteomes" id="UP000030134">
    <property type="component" value="Unassembled WGS sequence"/>
</dbReference>
<keyword evidence="6 8" id="KW-0648">Protein biosynthesis</keyword>
<comment type="function">
    <text evidence="1 8">Attaches a formyl group to the free amino group of methionyl-tRNA(fMet). The formyl group appears to play a dual role in the initiator identity of N-formylmethionyl-tRNA by promoting its recognition by IF2 and preventing the misappropriation of this tRNA by the elongation apparatus.</text>
</comment>
<dbReference type="Pfam" id="PF00551">
    <property type="entry name" value="Formyl_trans_N"/>
    <property type="match status" value="1"/>
</dbReference>
<dbReference type="OrthoDB" id="9802815at2"/>
<dbReference type="InterPro" id="IPR036477">
    <property type="entry name" value="Formyl_transf_N_sf"/>
</dbReference>
<dbReference type="InterPro" id="IPR011034">
    <property type="entry name" value="Formyl_transferase-like_C_sf"/>
</dbReference>
<evidence type="ECO:0000313" key="11">
    <source>
        <dbReference type="EMBL" id="KGN98005.1"/>
    </source>
</evidence>
<evidence type="ECO:0000256" key="3">
    <source>
        <dbReference type="ARBA" id="ARBA00012261"/>
    </source>
</evidence>
<dbReference type="CDD" id="cd08646">
    <property type="entry name" value="FMT_core_Met-tRNA-FMT_N"/>
    <property type="match status" value="1"/>
</dbReference>
<evidence type="ECO:0000256" key="2">
    <source>
        <dbReference type="ARBA" id="ARBA00010699"/>
    </source>
</evidence>
<reference evidence="11 12" key="1">
    <citation type="submission" date="2014-08" db="EMBL/GenBank/DDBJ databases">
        <title>Porphyromonas gingivicanis strain:COT-022_OH1391 Genome sequencing.</title>
        <authorList>
            <person name="Wallis C."/>
            <person name="Deusch O."/>
            <person name="O'Flynn C."/>
            <person name="Davis I."/>
            <person name="Jospin G."/>
            <person name="Darling A.E."/>
            <person name="Coil D.A."/>
            <person name="Alexiev A."/>
            <person name="Horsfall A."/>
            <person name="Kirkwood N."/>
            <person name="Harris S."/>
            <person name="Eisen J.A."/>
        </authorList>
    </citation>
    <scope>NUCLEOTIDE SEQUENCE [LARGE SCALE GENOMIC DNA]</scope>
    <source>
        <strain evidence="12">COT-022 OH1391</strain>
    </source>
</reference>
<evidence type="ECO:0000256" key="5">
    <source>
        <dbReference type="ARBA" id="ARBA00022679"/>
    </source>
</evidence>
<dbReference type="PANTHER" id="PTHR11138:SF5">
    <property type="entry name" value="METHIONYL-TRNA FORMYLTRANSFERASE, MITOCHONDRIAL"/>
    <property type="match status" value="1"/>
</dbReference>
<dbReference type="AlphaFoldDB" id="A0A0A2G6J6"/>
<accession>A0A0A2G6J6</accession>
<feature type="binding site" evidence="8">
    <location>
        <begin position="113"/>
        <end position="116"/>
    </location>
    <ligand>
        <name>(6S)-5,6,7,8-tetrahydrofolate</name>
        <dbReference type="ChEBI" id="CHEBI:57453"/>
    </ligand>
</feature>
<dbReference type="NCBIfam" id="TIGR00460">
    <property type="entry name" value="fmt"/>
    <property type="match status" value="1"/>
</dbReference>
<evidence type="ECO:0000259" key="9">
    <source>
        <dbReference type="Pfam" id="PF00551"/>
    </source>
</evidence>
<name>A0A0A2G6J6_9PORP</name>
<dbReference type="Gene3D" id="3.40.50.170">
    <property type="entry name" value="Formyl transferase, N-terminal domain"/>
    <property type="match status" value="1"/>
</dbReference>
<evidence type="ECO:0000256" key="7">
    <source>
        <dbReference type="ARBA" id="ARBA00048558"/>
    </source>
</evidence>
<comment type="similarity">
    <text evidence="2 8">Belongs to the Fmt family.</text>
</comment>
<dbReference type="eggNOG" id="COG0223">
    <property type="taxonomic scope" value="Bacteria"/>
</dbReference>
<proteinExistence type="inferred from homology"/>
<evidence type="ECO:0000256" key="6">
    <source>
        <dbReference type="ARBA" id="ARBA00022917"/>
    </source>
</evidence>
<dbReference type="InterPro" id="IPR002376">
    <property type="entry name" value="Formyl_transf_N"/>
</dbReference>
<dbReference type="CDD" id="cd08704">
    <property type="entry name" value="Met_tRNA_FMT_C"/>
    <property type="match status" value="1"/>
</dbReference>
<dbReference type="SUPFAM" id="SSF50486">
    <property type="entry name" value="FMT C-terminal domain-like"/>
    <property type="match status" value="1"/>
</dbReference>
<dbReference type="EMBL" id="JQZW01000008">
    <property type="protein sequence ID" value="KGN98005.1"/>
    <property type="molecule type" value="Genomic_DNA"/>
</dbReference>
<dbReference type="STRING" id="266762.HQ36_03520"/>
<keyword evidence="5 8" id="KW-0808">Transferase</keyword>
<dbReference type="InterPro" id="IPR044135">
    <property type="entry name" value="Met-tRNA-FMT_C"/>
</dbReference>
<evidence type="ECO:0000256" key="8">
    <source>
        <dbReference type="HAMAP-Rule" id="MF_00182"/>
    </source>
</evidence>
<evidence type="ECO:0000259" key="10">
    <source>
        <dbReference type="Pfam" id="PF02911"/>
    </source>
</evidence>
<feature type="domain" description="Formyl transferase N-terminal" evidence="9">
    <location>
        <begin position="7"/>
        <end position="162"/>
    </location>
</feature>
<dbReference type="EC" id="2.1.2.9" evidence="3 8"/>
<dbReference type="InterPro" id="IPR041711">
    <property type="entry name" value="Met-tRNA-FMT_N"/>
</dbReference>
<comment type="catalytic activity">
    <reaction evidence="7 8">
        <text>L-methionyl-tRNA(fMet) + (6R)-10-formyltetrahydrofolate = N-formyl-L-methionyl-tRNA(fMet) + (6S)-5,6,7,8-tetrahydrofolate + H(+)</text>
        <dbReference type="Rhea" id="RHEA:24380"/>
        <dbReference type="Rhea" id="RHEA-COMP:9952"/>
        <dbReference type="Rhea" id="RHEA-COMP:9953"/>
        <dbReference type="ChEBI" id="CHEBI:15378"/>
        <dbReference type="ChEBI" id="CHEBI:57453"/>
        <dbReference type="ChEBI" id="CHEBI:78530"/>
        <dbReference type="ChEBI" id="CHEBI:78844"/>
        <dbReference type="ChEBI" id="CHEBI:195366"/>
        <dbReference type="EC" id="2.1.2.9"/>
    </reaction>
</comment>
<evidence type="ECO:0000256" key="4">
    <source>
        <dbReference type="ARBA" id="ARBA00016014"/>
    </source>
</evidence>
<feature type="domain" description="Formyl transferase C-terminal" evidence="10">
    <location>
        <begin position="210"/>
        <end position="320"/>
    </location>
</feature>
<dbReference type="Gene3D" id="3.10.25.10">
    <property type="entry name" value="Formyl transferase, C-terminal domain"/>
    <property type="match status" value="1"/>
</dbReference>
<keyword evidence="12" id="KW-1185">Reference proteome</keyword>
<protein>
    <recommendedName>
        <fullName evidence="4 8">Methionyl-tRNA formyltransferase</fullName>
        <ecNumber evidence="3 8">2.1.2.9</ecNumber>
    </recommendedName>
</protein>
<evidence type="ECO:0000313" key="12">
    <source>
        <dbReference type="Proteomes" id="UP000030134"/>
    </source>
</evidence>
<dbReference type="HAMAP" id="MF_00182">
    <property type="entry name" value="Formyl_trans"/>
    <property type="match status" value="1"/>
</dbReference>
<sequence length="329" mass="36026">MKKEDLRILFLGTTSFAVEHLRFLVEEAYHVVGIVTTPDKPAGRGHKLKGSPVKEFAIDLGIPIFQPEKLRDELFLESIRALNPTLGIVIAFRMLPKQVWQLPTMGTVNVHGSLLPRWRGAAPINHALMAGDTKTGVSLFSLTECLDEGDVIGMRSIALSETACFGETHDLLAHEGVFLLKEVLEATVSKGSLPKGTQQLVEGEPLYAHKLTKENTRVLWNKSATAIHNLVRGLSPIPTAWTTLIERNASTPPSVYKIFETEVVKDYNFSTFKKTPRPGTILPAPKGHLYIATGEGALSILSLQAPGKKRLPISAFLNGSPISEGAYFE</sequence>